<gene>
    <name evidence="2" type="ORF">E2562_018782</name>
</gene>
<sequence>MEGFWGQGHLLRRGEGRSERSSISLWRSHRKDTSPVNKERTSSRAAQSSKTEHHSPLIRSRYNAHYFAKVNYLDSKNFGLAKIPKYYLQMKTYNLKSPEPFELEGLEDIVDDITNSHDATIPTKTTNNCAKLATLVDYPESPEELGDPNLDLALNNITMPHTKNATEI</sequence>
<feature type="region of interest" description="Disordered" evidence="1">
    <location>
        <begin position="13"/>
        <end position="55"/>
    </location>
</feature>
<evidence type="ECO:0000313" key="2">
    <source>
        <dbReference type="EMBL" id="KAF0929261.1"/>
    </source>
</evidence>
<dbReference type="Proteomes" id="UP000479710">
    <property type="component" value="Unassembled WGS sequence"/>
</dbReference>
<reference evidence="2 3" key="1">
    <citation type="submission" date="2019-11" db="EMBL/GenBank/DDBJ databases">
        <title>Whole genome sequence of Oryza granulata.</title>
        <authorList>
            <person name="Li W."/>
        </authorList>
    </citation>
    <scope>NUCLEOTIDE SEQUENCE [LARGE SCALE GENOMIC DNA]</scope>
    <source>
        <strain evidence="3">cv. Menghai</strain>
        <tissue evidence="2">Leaf</tissue>
    </source>
</reference>
<organism evidence="2 3">
    <name type="scientific">Oryza meyeriana var. granulata</name>
    <dbReference type="NCBI Taxonomy" id="110450"/>
    <lineage>
        <taxon>Eukaryota</taxon>
        <taxon>Viridiplantae</taxon>
        <taxon>Streptophyta</taxon>
        <taxon>Embryophyta</taxon>
        <taxon>Tracheophyta</taxon>
        <taxon>Spermatophyta</taxon>
        <taxon>Magnoliopsida</taxon>
        <taxon>Liliopsida</taxon>
        <taxon>Poales</taxon>
        <taxon>Poaceae</taxon>
        <taxon>BOP clade</taxon>
        <taxon>Oryzoideae</taxon>
        <taxon>Oryzeae</taxon>
        <taxon>Oryzinae</taxon>
        <taxon>Oryza</taxon>
        <taxon>Oryza meyeriana</taxon>
    </lineage>
</organism>
<evidence type="ECO:0000313" key="3">
    <source>
        <dbReference type="Proteomes" id="UP000479710"/>
    </source>
</evidence>
<accession>A0A6G1EXD2</accession>
<proteinExistence type="predicted"/>
<feature type="compositionally biased region" description="Basic and acidic residues" evidence="1">
    <location>
        <begin position="31"/>
        <end position="42"/>
    </location>
</feature>
<name>A0A6G1EXD2_9ORYZ</name>
<protein>
    <submittedName>
        <fullName evidence="2">Uncharacterized protein</fullName>
    </submittedName>
</protein>
<evidence type="ECO:0000256" key="1">
    <source>
        <dbReference type="SAM" id="MobiDB-lite"/>
    </source>
</evidence>
<dbReference type="EMBL" id="SPHZ02000002">
    <property type="protein sequence ID" value="KAF0929261.1"/>
    <property type="molecule type" value="Genomic_DNA"/>
</dbReference>
<keyword evidence="3" id="KW-1185">Reference proteome</keyword>
<dbReference type="AlphaFoldDB" id="A0A6G1EXD2"/>
<comment type="caution">
    <text evidence="2">The sequence shown here is derived from an EMBL/GenBank/DDBJ whole genome shotgun (WGS) entry which is preliminary data.</text>
</comment>
<dbReference type="OrthoDB" id="695450at2759"/>